<organism evidence="2 3">
    <name type="scientific">Perca fluviatilis</name>
    <name type="common">European perch</name>
    <dbReference type="NCBI Taxonomy" id="8168"/>
    <lineage>
        <taxon>Eukaryota</taxon>
        <taxon>Metazoa</taxon>
        <taxon>Chordata</taxon>
        <taxon>Craniata</taxon>
        <taxon>Vertebrata</taxon>
        <taxon>Euteleostomi</taxon>
        <taxon>Actinopterygii</taxon>
        <taxon>Neopterygii</taxon>
        <taxon>Teleostei</taxon>
        <taxon>Neoteleostei</taxon>
        <taxon>Acanthomorphata</taxon>
        <taxon>Eupercaria</taxon>
        <taxon>Perciformes</taxon>
        <taxon>Percoidei</taxon>
        <taxon>Percidae</taxon>
        <taxon>Percinae</taxon>
        <taxon>Perca</taxon>
    </lineage>
</organism>
<dbReference type="EMBL" id="VHII01000001">
    <property type="protein sequence ID" value="KAF1394733.1"/>
    <property type="molecule type" value="Genomic_DNA"/>
</dbReference>
<feature type="region of interest" description="Disordered" evidence="1">
    <location>
        <begin position="1"/>
        <end position="29"/>
    </location>
</feature>
<dbReference type="Proteomes" id="UP000465112">
    <property type="component" value="Chromosome 1"/>
</dbReference>
<evidence type="ECO:0000313" key="3">
    <source>
        <dbReference type="Proteomes" id="UP000465112"/>
    </source>
</evidence>
<evidence type="ECO:0000313" key="2">
    <source>
        <dbReference type="EMBL" id="KAF1394733.1"/>
    </source>
</evidence>
<accession>A0A6A5FQT1</accession>
<proteinExistence type="predicted"/>
<name>A0A6A5FQT1_PERFL</name>
<sequence>MGFSTEAVVVRDGGSGDETRGRRRVKARRGPAHLAIDLEAIKGNLHRRGHTDTDSWMDRGISNLEF</sequence>
<keyword evidence="3" id="KW-1185">Reference proteome</keyword>
<gene>
    <name evidence="2" type="ORF">PFLUV_G00004220</name>
</gene>
<reference evidence="2 3" key="1">
    <citation type="submission" date="2019-06" db="EMBL/GenBank/DDBJ databases">
        <title>A chromosome-scale genome assembly of the European perch, Perca fluviatilis.</title>
        <authorList>
            <person name="Roques C."/>
            <person name="Zahm M."/>
            <person name="Cabau C."/>
            <person name="Klopp C."/>
            <person name="Bouchez O."/>
            <person name="Donnadieu C."/>
            <person name="Kuhl H."/>
            <person name="Gislard M."/>
            <person name="Guendouz S."/>
            <person name="Journot L."/>
            <person name="Haffray P."/>
            <person name="Bestin A."/>
            <person name="Morvezen R."/>
            <person name="Feron R."/>
            <person name="Wen M."/>
            <person name="Jouanno E."/>
            <person name="Herpin A."/>
            <person name="Schartl M."/>
            <person name="Postlethwait J."/>
            <person name="Schaerlinger B."/>
            <person name="Chardard D."/>
            <person name="Lecocq T."/>
            <person name="Poncet C."/>
            <person name="Jaffrelo L."/>
            <person name="Lampietro C."/>
            <person name="Guiguen Y."/>
        </authorList>
    </citation>
    <scope>NUCLEOTIDE SEQUENCE [LARGE SCALE GENOMIC DNA]</scope>
    <source>
        <tissue evidence="2">Blood</tissue>
    </source>
</reference>
<evidence type="ECO:0000256" key="1">
    <source>
        <dbReference type="SAM" id="MobiDB-lite"/>
    </source>
</evidence>
<comment type="caution">
    <text evidence="2">The sequence shown here is derived from an EMBL/GenBank/DDBJ whole genome shotgun (WGS) entry which is preliminary data.</text>
</comment>
<protein>
    <submittedName>
        <fullName evidence="2">Uncharacterized protein</fullName>
    </submittedName>
</protein>
<dbReference type="AlphaFoldDB" id="A0A6A5FQT1"/>